<evidence type="ECO:0000313" key="1">
    <source>
        <dbReference type="EMBL" id="MBW72643.1"/>
    </source>
</evidence>
<dbReference type="AlphaFoldDB" id="A0A2M4D513"/>
<proteinExistence type="predicted"/>
<organism evidence="1">
    <name type="scientific">Anopheles darlingi</name>
    <name type="common">Mosquito</name>
    <dbReference type="NCBI Taxonomy" id="43151"/>
    <lineage>
        <taxon>Eukaryota</taxon>
        <taxon>Metazoa</taxon>
        <taxon>Ecdysozoa</taxon>
        <taxon>Arthropoda</taxon>
        <taxon>Hexapoda</taxon>
        <taxon>Insecta</taxon>
        <taxon>Pterygota</taxon>
        <taxon>Neoptera</taxon>
        <taxon>Endopterygota</taxon>
        <taxon>Diptera</taxon>
        <taxon>Nematocera</taxon>
        <taxon>Culicoidea</taxon>
        <taxon>Culicidae</taxon>
        <taxon>Anophelinae</taxon>
        <taxon>Anopheles</taxon>
    </lineage>
</organism>
<accession>A0A2M4D513</accession>
<dbReference type="EMBL" id="GGFL01008465">
    <property type="protein sequence ID" value="MBW72643.1"/>
    <property type="molecule type" value="Transcribed_RNA"/>
</dbReference>
<sequence>MALSTSTYRVLRGSFLLHWLAQPYASTTFEALQNTLNRPSILGQWFGFRFKHFSKYSFDICKYPVLSAMRANRDIVYTSVSSRSIAFIRNSMARLSLLCSS</sequence>
<protein>
    <submittedName>
        <fullName evidence="1">Putative secreted protein</fullName>
    </submittedName>
</protein>
<name>A0A2M4D513_ANODA</name>
<reference evidence="1" key="1">
    <citation type="submission" date="2018-01" db="EMBL/GenBank/DDBJ databases">
        <title>An insight into the sialome of Amazonian anophelines.</title>
        <authorList>
            <person name="Ribeiro J.M."/>
            <person name="Scarpassa V."/>
            <person name="Calvo E."/>
        </authorList>
    </citation>
    <scope>NUCLEOTIDE SEQUENCE</scope>
</reference>